<organism evidence="2 3">
    <name type="scientific">Agrococcus versicolor</name>
    <dbReference type="NCBI Taxonomy" id="501482"/>
    <lineage>
        <taxon>Bacteria</taxon>
        <taxon>Bacillati</taxon>
        <taxon>Actinomycetota</taxon>
        <taxon>Actinomycetes</taxon>
        <taxon>Micrococcales</taxon>
        <taxon>Microbacteriaceae</taxon>
        <taxon>Agrococcus</taxon>
    </lineage>
</organism>
<gene>
    <name evidence="2" type="ORF">GCM10009846_07330</name>
</gene>
<dbReference type="EMBL" id="BAAAQT010000005">
    <property type="protein sequence ID" value="GAA2171833.1"/>
    <property type="molecule type" value="Genomic_DNA"/>
</dbReference>
<dbReference type="RefSeq" id="WP_344340444.1">
    <property type="nucleotide sequence ID" value="NZ_BAAAQT010000005.1"/>
</dbReference>
<dbReference type="Pfam" id="PF01656">
    <property type="entry name" value="CbiA"/>
    <property type="match status" value="1"/>
</dbReference>
<accession>A0ABP5MB26</accession>
<sequence length="409" mass="42855">MTVFAISAPLEREDALADLARRHGHRVAVRAARASELVQRLASVEVDAVLVSPQEPHLDVALVRACDAAGVRVVAVVDDAAQAGLARALGVESVCFADGFEAIEWAIVTPHAAREARPRGRVLAVWGPAGAPGRTTAAIGLATELAARGHVVALVDADSHAASIAPALGLLDEAPGFAAAARLVRTGSLTVDELGRVAQTLQTTVGDVQVLTGITRSSRWPELAADRVAGVLEACRDWVDWTVVDVGASLERDEEISSDVFGPRRNAATVAALRAADRVVAIAGGDPIGMMRLLRAHPELVDVVPSDRIAVVVNKVRTGASGLAPELGVAQTLQRFGGIAPVAQWPLDARAADAALLSARPIVDVAGRSRLRRAMQTTAALLLPAEQTRAAAREAAHATRRRRPRIALR</sequence>
<dbReference type="InterPro" id="IPR027417">
    <property type="entry name" value="P-loop_NTPase"/>
</dbReference>
<dbReference type="InterPro" id="IPR002586">
    <property type="entry name" value="CobQ/CobB/MinD/ParA_Nub-bd_dom"/>
</dbReference>
<keyword evidence="3" id="KW-1185">Reference proteome</keyword>
<dbReference type="SUPFAM" id="SSF52540">
    <property type="entry name" value="P-loop containing nucleoside triphosphate hydrolases"/>
    <property type="match status" value="1"/>
</dbReference>
<reference evidence="3" key="1">
    <citation type="journal article" date="2019" name="Int. J. Syst. Evol. Microbiol.">
        <title>The Global Catalogue of Microorganisms (GCM) 10K type strain sequencing project: providing services to taxonomists for standard genome sequencing and annotation.</title>
        <authorList>
            <consortium name="The Broad Institute Genomics Platform"/>
            <consortium name="The Broad Institute Genome Sequencing Center for Infectious Disease"/>
            <person name="Wu L."/>
            <person name="Ma J."/>
        </authorList>
    </citation>
    <scope>NUCLEOTIDE SEQUENCE [LARGE SCALE GENOMIC DNA]</scope>
    <source>
        <strain evidence="3">JCM 16026</strain>
    </source>
</reference>
<evidence type="ECO:0000259" key="1">
    <source>
        <dbReference type="Pfam" id="PF01656"/>
    </source>
</evidence>
<protein>
    <recommendedName>
        <fullName evidence="1">CobQ/CobB/MinD/ParA nucleotide binding domain-containing protein</fullName>
    </recommendedName>
</protein>
<comment type="caution">
    <text evidence="2">The sequence shown here is derived from an EMBL/GenBank/DDBJ whole genome shotgun (WGS) entry which is preliminary data.</text>
</comment>
<evidence type="ECO:0000313" key="3">
    <source>
        <dbReference type="Proteomes" id="UP001501599"/>
    </source>
</evidence>
<dbReference type="Gene3D" id="3.40.50.300">
    <property type="entry name" value="P-loop containing nucleotide triphosphate hydrolases"/>
    <property type="match status" value="1"/>
</dbReference>
<name>A0ABP5MB26_9MICO</name>
<dbReference type="Proteomes" id="UP001501599">
    <property type="component" value="Unassembled WGS sequence"/>
</dbReference>
<proteinExistence type="predicted"/>
<feature type="domain" description="CobQ/CobB/MinD/ParA nucleotide binding" evidence="1">
    <location>
        <begin position="124"/>
        <end position="334"/>
    </location>
</feature>
<evidence type="ECO:0000313" key="2">
    <source>
        <dbReference type="EMBL" id="GAA2171833.1"/>
    </source>
</evidence>